<dbReference type="STRING" id="1077974.GOEFS_040_00020"/>
<comment type="caution">
    <text evidence="2">The sequence shown here is derived from an EMBL/GenBank/DDBJ whole genome shotgun (WGS) entry which is preliminary data.</text>
</comment>
<dbReference type="Gene3D" id="3.60.15.10">
    <property type="entry name" value="Ribonuclease Z/Hydroxyacylglutathione hydrolase-like"/>
    <property type="match status" value="1"/>
</dbReference>
<evidence type="ECO:0000259" key="1">
    <source>
        <dbReference type="Pfam" id="PF12706"/>
    </source>
</evidence>
<dbReference type="AlphaFoldDB" id="H0QYD1"/>
<evidence type="ECO:0000313" key="3">
    <source>
        <dbReference type="Proteomes" id="UP000035034"/>
    </source>
</evidence>
<dbReference type="RefSeq" id="WP_007317169.1">
    <property type="nucleotide sequence ID" value="NZ_BAEH01000040.1"/>
</dbReference>
<keyword evidence="3" id="KW-1185">Reference proteome</keyword>
<dbReference type="Proteomes" id="UP000035034">
    <property type="component" value="Unassembled WGS sequence"/>
</dbReference>
<dbReference type="Pfam" id="PF12706">
    <property type="entry name" value="Lactamase_B_2"/>
    <property type="match status" value="1"/>
</dbReference>
<dbReference type="eggNOG" id="COG2220">
    <property type="taxonomic scope" value="Bacteria"/>
</dbReference>
<dbReference type="PANTHER" id="PTHR15032:SF4">
    <property type="entry name" value="N-ACYL-PHOSPHATIDYLETHANOLAMINE-HYDROLYZING PHOSPHOLIPASE D"/>
    <property type="match status" value="1"/>
</dbReference>
<dbReference type="EMBL" id="BAEH01000040">
    <property type="protein sequence ID" value="GAB17832.1"/>
    <property type="molecule type" value="Genomic_DNA"/>
</dbReference>
<accession>H0QYD1</accession>
<reference evidence="2 3" key="1">
    <citation type="submission" date="2011-12" db="EMBL/GenBank/DDBJ databases">
        <title>Whole genome shotgun sequence of Gordonia effusa NBRC 100432.</title>
        <authorList>
            <person name="Yoshida I."/>
            <person name="Takarada H."/>
            <person name="Hosoyama A."/>
            <person name="Tsuchikane K."/>
            <person name="Katsumata H."/>
            <person name="Yamazaki S."/>
            <person name="Fujita N."/>
        </authorList>
    </citation>
    <scope>NUCLEOTIDE SEQUENCE [LARGE SCALE GENOMIC DNA]</scope>
    <source>
        <strain evidence="2 3">NBRC 100432</strain>
    </source>
</reference>
<dbReference type="GO" id="GO:0005737">
    <property type="term" value="C:cytoplasm"/>
    <property type="evidence" value="ECO:0007669"/>
    <property type="project" value="TreeGrafter"/>
</dbReference>
<dbReference type="SUPFAM" id="SSF56281">
    <property type="entry name" value="Metallo-hydrolase/oxidoreductase"/>
    <property type="match status" value="1"/>
</dbReference>
<dbReference type="PANTHER" id="PTHR15032">
    <property type="entry name" value="N-ACYL-PHOSPHATIDYLETHANOLAMINE-HYDROLYZING PHOSPHOLIPASE D"/>
    <property type="match status" value="1"/>
</dbReference>
<protein>
    <recommendedName>
        <fullName evidence="1">Metallo-beta-lactamase domain-containing protein</fullName>
    </recommendedName>
</protein>
<proteinExistence type="predicted"/>
<gene>
    <name evidence="2" type="ORF">GOEFS_040_00020</name>
</gene>
<dbReference type="InterPro" id="IPR036866">
    <property type="entry name" value="RibonucZ/Hydroxyglut_hydro"/>
</dbReference>
<sequence length="385" mass="41186">MVHVSTSNLGQAAALGARAATTLTDGLAARGVAPARAVGASAADIAPHIAGSEFLRDGRFANLEPPAPINGNPAGAVGDMIRRPGRPRRPIMVTKPDFTEEARDLAVTWLGHATALVEIDGSRVLTDPVFSRRCSPSQLVGPGRMHPMPCSIADLPQLDVVLISHDHYDHLDMSSVIELSRVQPDAIFVAPIGVGAHLLSWGIPAEQIRQTDWHGEIQVAAAGGTLTFTATPARHFSGRGLQRNLTQWVSWAIAGKTHRVFFSGDTGFTDRYADVGARLGPFHLTLIAIGAYDVLWPDIHVNPEEAVQIHRMLTSDLGSDAVLLPIHWGTFNLARHKWGDPMARVLTSAATHSATVVTPAPGADIDLISRTGSGTVRPDWWEHSA</sequence>
<feature type="domain" description="Metallo-beta-lactamase" evidence="1">
    <location>
        <begin position="123"/>
        <end position="328"/>
    </location>
</feature>
<dbReference type="InterPro" id="IPR001279">
    <property type="entry name" value="Metallo-B-lactamas"/>
</dbReference>
<name>H0QYD1_9ACTN</name>
<evidence type="ECO:0000313" key="2">
    <source>
        <dbReference type="EMBL" id="GAB17832.1"/>
    </source>
</evidence>
<organism evidence="2 3">
    <name type="scientific">Gordonia effusa NBRC 100432</name>
    <dbReference type="NCBI Taxonomy" id="1077974"/>
    <lineage>
        <taxon>Bacteria</taxon>
        <taxon>Bacillati</taxon>
        <taxon>Actinomycetota</taxon>
        <taxon>Actinomycetes</taxon>
        <taxon>Mycobacteriales</taxon>
        <taxon>Gordoniaceae</taxon>
        <taxon>Gordonia</taxon>
    </lineage>
</organism>